<feature type="transmembrane region" description="Helical" evidence="1">
    <location>
        <begin position="162"/>
        <end position="188"/>
    </location>
</feature>
<keyword evidence="1" id="KW-1133">Transmembrane helix</keyword>
<comment type="caution">
    <text evidence="2">The sequence shown here is derived from an EMBL/GenBank/DDBJ whole genome shotgun (WGS) entry which is preliminary data.</text>
</comment>
<gene>
    <name evidence="2" type="ORF">H6G95_27335</name>
</gene>
<feature type="transmembrane region" description="Helical" evidence="1">
    <location>
        <begin position="336"/>
        <end position="355"/>
    </location>
</feature>
<evidence type="ECO:0000313" key="2">
    <source>
        <dbReference type="EMBL" id="MBD2564252.1"/>
    </source>
</evidence>
<evidence type="ECO:0000313" key="3">
    <source>
        <dbReference type="Proteomes" id="UP000604661"/>
    </source>
</evidence>
<feature type="transmembrane region" description="Helical" evidence="1">
    <location>
        <begin position="280"/>
        <end position="299"/>
    </location>
</feature>
<feature type="transmembrane region" description="Helical" evidence="1">
    <location>
        <begin position="7"/>
        <end position="30"/>
    </location>
</feature>
<accession>A0ABR8F279</accession>
<keyword evidence="1" id="KW-0812">Transmembrane</keyword>
<dbReference type="InterPro" id="IPR018650">
    <property type="entry name" value="STSV1_Orf64"/>
</dbReference>
<evidence type="ECO:0000256" key="1">
    <source>
        <dbReference type="SAM" id="Phobius"/>
    </source>
</evidence>
<dbReference type="RefSeq" id="WP_190895003.1">
    <property type="nucleotide sequence ID" value="NZ_JACJTE010000045.1"/>
</dbReference>
<dbReference type="EMBL" id="JACJTE010000045">
    <property type="protein sequence ID" value="MBD2564252.1"/>
    <property type="molecule type" value="Genomic_DNA"/>
</dbReference>
<feature type="transmembrane region" description="Helical" evidence="1">
    <location>
        <begin position="195"/>
        <end position="215"/>
    </location>
</feature>
<keyword evidence="1" id="KW-0472">Membrane</keyword>
<name>A0ABR8F279_NOSLI</name>
<sequence>MQKKFGYISFLIFIGTFILFIFSSLRHFLFKSNALDLALFDQWVYLISQNLPPISSLFGFHVIGDHAAFILYPISLLYKIYPSVYWLLLIQAFALSVGCLPVYLLSLQAGLSIPYSRAITFSYLLYPTLFNSNFFTDFRPESIAVPALLWAIWAAIEKCTYQLFFAIGLVLICKDSLSLTVIAFGIFLLLQHRKVYGLACSLIGLFWYIFTIGYLTPLLRGGPAGGVVFYASLGSTPKEIIFNTISNPNLILGKFFSPNALFYYFLLLLPVIIGLHWKQIVFVIPALPMFLLNIISDYAAQRDLVHHYSLPIFPFIIVWLIHSIKEYKQENKKHWLKPKILIFSAIISFLVLAKYDFFITRYLPNLSNLPFLYDAVSLVKTKESVLTTFNIAPHLSNRQNIKLINKDLKLEKDNEIFKYILIDLNNNNFDFNSNLVLQLRSNSTYKLIYQSNGVYLFKLPPI</sequence>
<feature type="transmembrane region" description="Helical" evidence="1">
    <location>
        <begin position="50"/>
        <end position="72"/>
    </location>
</feature>
<dbReference type="Pfam" id="PF09852">
    <property type="entry name" value="DUF2079"/>
    <property type="match status" value="1"/>
</dbReference>
<organism evidence="2 3">
    <name type="scientific">Nostoc linckia FACHB-391</name>
    <dbReference type="NCBI Taxonomy" id="2692906"/>
    <lineage>
        <taxon>Bacteria</taxon>
        <taxon>Bacillati</taxon>
        <taxon>Cyanobacteriota</taxon>
        <taxon>Cyanophyceae</taxon>
        <taxon>Nostocales</taxon>
        <taxon>Nostocaceae</taxon>
        <taxon>Nostoc</taxon>
    </lineage>
</organism>
<feature type="transmembrane region" description="Helical" evidence="1">
    <location>
        <begin position="255"/>
        <end position="273"/>
    </location>
</feature>
<keyword evidence="3" id="KW-1185">Reference proteome</keyword>
<proteinExistence type="predicted"/>
<dbReference type="Proteomes" id="UP000604661">
    <property type="component" value="Unassembled WGS sequence"/>
</dbReference>
<feature type="transmembrane region" description="Helical" evidence="1">
    <location>
        <begin position="305"/>
        <end position="324"/>
    </location>
</feature>
<reference evidence="2 3" key="1">
    <citation type="journal article" date="2020" name="ISME J.">
        <title>Comparative genomics reveals insights into cyanobacterial evolution and habitat adaptation.</title>
        <authorList>
            <person name="Chen M.Y."/>
            <person name="Teng W.K."/>
            <person name="Zhao L."/>
            <person name="Hu C.X."/>
            <person name="Zhou Y.K."/>
            <person name="Han B.P."/>
            <person name="Song L.R."/>
            <person name="Shu W.S."/>
        </authorList>
    </citation>
    <scope>NUCLEOTIDE SEQUENCE [LARGE SCALE GENOMIC DNA]</scope>
    <source>
        <strain evidence="2 3">FACHB-391</strain>
    </source>
</reference>
<feature type="transmembrane region" description="Helical" evidence="1">
    <location>
        <begin position="84"/>
        <end position="103"/>
    </location>
</feature>
<protein>
    <submittedName>
        <fullName evidence="2">DUF2079 domain-containing protein</fullName>
    </submittedName>
</protein>